<feature type="region of interest" description="Disordered" evidence="2">
    <location>
        <begin position="424"/>
        <end position="486"/>
    </location>
</feature>
<keyword evidence="5" id="KW-1185">Reference proteome</keyword>
<evidence type="ECO:0000259" key="3">
    <source>
        <dbReference type="Pfam" id="PF10145"/>
    </source>
</evidence>
<dbReference type="RefSeq" id="WP_159598794.1">
    <property type="nucleotide sequence ID" value="NZ_CACSAS010000001.1"/>
</dbReference>
<evidence type="ECO:0000256" key="2">
    <source>
        <dbReference type="SAM" id="MobiDB-lite"/>
    </source>
</evidence>
<dbReference type="Pfam" id="PF10145">
    <property type="entry name" value="PhageMin_Tail"/>
    <property type="match status" value="1"/>
</dbReference>
<keyword evidence="1" id="KW-1188">Viral release from host cell</keyword>
<dbReference type="EMBL" id="CACSAS010000001">
    <property type="protein sequence ID" value="CAA0096855.1"/>
    <property type="molecule type" value="Genomic_DNA"/>
</dbReference>
<gene>
    <name evidence="4" type="ORF">STARVERO_02068</name>
</gene>
<evidence type="ECO:0000313" key="4">
    <source>
        <dbReference type="EMBL" id="CAA0096855.1"/>
    </source>
</evidence>
<dbReference type="InterPro" id="IPR010090">
    <property type="entry name" value="Phage_tape_meas"/>
</dbReference>
<evidence type="ECO:0000256" key="1">
    <source>
        <dbReference type="ARBA" id="ARBA00022612"/>
    </source>
</evidence>
<dbReference type="Proteomes" id="UP000433050">
    <property type="component" value="Unassembled WGS sequence"/>
</dbReference>
<dbReference type="PANTHER" id="PTHR37813:SF1">
    <property type="entry name" value="FELS-2 PROPHAGE PROTEIN"/>
    <property type="match status" value="1"/>
</dbReference>
<sequence length="677" mass="70268">MASLTSILAVRLLDQVSGPAAKVGASVQRLQGTVTRASAATGIATRAGNAAALATTRVLAAAGGVAGVAVGVKSAIGSFAELERQMNRVGITAGAGIGEVKAATVDVSKVADEAGVPLEQVVSGLEALVAAGRTLPEAMGFLPAVVRTAHAAGAETSDIASTADALATSFKIAGGEMQRAFDVLVEGGNLGKFELRDMARYLPSLAANAAAIGLQGEEGVRKLVAMLQVMRKQMGTSEEAATSMNNVFAKMESEETAKKFAKFGVDLRKEMAVARREGKDLLDVFLDLSNKALKGDLSKVPQLFSDMEFARGMRALLAQRAEIGRINGLLKNSGGAVAGALERVSGDTTANLDRLMNRFEQFGRDIGDLAASPVISMLNGVVQDIRAVKGEIDDFDKWVQDKTGYSVGDIIRGGMKMAGIATPEEQKAANDRREAERANPDLGRAREAQEEVTALDRKIEGAKADVERAEASERKSPLSKGRADQARKALEKLQLQRGERELAARALAEPLPGPVEIPIDADAGRASFHAYRTRREAIEAAKAEAAREGAKVPMPAPDPRRAAPVDIVPVAPYDDPTPPAPAPAPAVGQSVKADADAGAAALGGLSTKAGEAKAALDQVAGTRVAPAVDTGSLDAAIAKAQQLKSAILEINGSSVRIQTSPALGQSLRGIHADIGIE</sequence>
<protein>
    <recommendedName>
        <fullName evidence="3">Phage tail tape measure protein domain-containing protein</fullName>
    </recommendedName>
</protein>
<accession>A0A5S9P0T7</accession>
<proteinExistence type="predicted"/>
<name>A0A5S9P0T7_9HYPH</name>
<dbReference type="PANTHER" id="PTHR37813">
    <property type="entry name" value="FELS-2 PROPHAGE PROTEIN"/>
    <property type="match status" value="1"/>
</dbReference>
<feature type="domain" description="Phage tail tape measure protein" evidence="3">
    <location>
        <begin position="110"/>
        <end position="293"/>
    </location>
</feature>
<reference evidence="4 5" key="1">
    <citation type="submission" date="2019-12" db="EMBL/GenBank/DDBJ databases">
        <authorList>
            <person name="Reyes-Prieto M."/>
        </authorList>
    </citation>
    <scope>NUCLEOTIDE SEQUENCE [LARGE SCALE GENOMIC DNA]</scope>
    <source>
        <strain evidence="4">HF14-78462</strain>
    </source>
</reference>
<evidence type="ECO:0000313" key="5">
    <source>
        <dbReference type="Proteomes" id="UP000433050"/>
    </source>
</evidence>
<dbReference type="AlphaFoldDB" id="A0A5S9P0T7"/>
<dbReference type="NCBIfam" id="TIGR01760">
    <property type="entry name" value="tape_meas_TP901"/>
    <property type="match status" value="1"/>
</dbReference>
<organism evidence="4 5">
    <name type="scientific">Starkeya nomas</name>
    <dbReference type="NCBI Taxonomy" id="2666134"/>
    <lineage>
        <taxon>Bacteria</taxon>
        <taxon>Pseudomonadati</taxon>
        <taxon>Pseudomonadota</taxon>
        <taxon>Alphaproteobacteria</taxon>
        <taxon>Hyphomicrobiales</taxon>
        <taxon>Xanthobacteraceae</taxon>
        <taxon>Starkeya</taxon>
    </lineage>
</organism>